<dbReference type="EMBL" id="JBEPLY010000008">
    <property type="protein sequence ID" value="MET3600674.1"/>
    <property type="molecule type" value="Genomic_DNA"/>
</dbReference>
<proteinExistence type="predicted"/>
<sequence>MNKVQVPVSIEGDGPMWSIHDRDDEPIAILFSLDVAQELCDLINKTKRKTQIDGAITALPPR</sequence>
<name>A0ABV2ID02_9HYPH</name>
<reference evidence="1 2" key="1">
    <citation type="submission" date="2024-06" db="EMBL/GenBank/DDBJ databases">
        <title>Genomic Encyclopedia of Type Strains, Phase IV (KMG-IV): sequencing the most valuable type-strain genomes for metagenomic binning, comparative biology and taxonomic classification.</title>
        <authorList>
            <person name="Goeker M."/>
        </authorList>
    </citation>
    <scope>NUCLEOTIDE SEQUENCE [LARGE SCALE GENOMIC DNA]</scope>
    <source>
        <strain evidence="1 2">DSM 28102</strain>
    </source>
</reference>
<protein>
    <submittedName>
        <fullName evidence="1">Uncharacterized protein</fullName>
    </submittedName>
</protein>
<gene>
    <name evidence="1" type="ORF">ABID12_002624</name>
</gene>
<dbReference type="Proteomes" id="UP001549164">
    <property type="component" value="Unassembled WGS sequence"/>
</dbReference>
<evidence type="ECO:0000313" key="1">
    <source>
        <dbReference type="EMBL" id="MET3600674.1"/>
    </source>
</evidence>
<comment type="caution">
    <text evidence="1">The sequence shown here is derived from an EMBL/GenBank/DDBJ whole genome shotgun (WGS) entry which is preliminary data.</text>
</comment>
<keyword evidence="2" id="KW-1185">Reference proteome</keyword>
<accession>A0ABV2ID02</accession>
<organism evidence="1 2">
    <name type="scientific">Martelella mangrovi</name>
    <dbReference type="NCBI Taxonomy" id="1397477"/>
    <lineage>
        <taxon>Bacteria</taxon>
        <taxon>Pseudomonadati</taxon>
        <taxon>Pseudomonadota</taxon>
        <taxon>Alphaproteobacteria</taxon>
        <taxon>Hyphomicrobiales</taxon>
        <taxon>Aurantimonadaceae</taxon>
        <taxon>Martelella</taxon>
    </lineage>
</organism>
<evidence type="ECO:0000313" key="2">
    <source>
        <dbReference type="Proteomes" id="UP001549164"/>
    </source>
</evidence>